<evidence type="ECO:0000256" key="3">
    <source>
        <dbReference type="ARBA" id="ARBA00022454"/>
    </source>
</evidence>
<name>A0A3B3QB96_9TELE</name>
<dbReference type="GeneTree" id="ENSGT00940000175365"/>
<dbReference type="GO" id="GO:0070187">
    <property type="term" value="C:shelterin complex"/>
    <property type="evidence" value="ECO:0007669"/>
    <property type="project" value="InterPro"/>
</dbReference>
<reference evidence="8" key="1">
    <citation type="submission" date="2025-08" db="UniProtKB">
        <authorList>
            <consortium name="Ensembl"/>
        </authorList>
    </citation>
    <scope>IDENTIFICATION</scope>
</reference>
<reference evidence="8" key="2">
    <citation type="submission" date="2025-09" db="UniProtKB">
        <authorList>
            <consortium name="Ensembl"/>
        </authorList>
    </citation>
    <scope>IDENTIFICATION</scope>
</reference>
<dbReference type="GO" id="GO:0070198">
    <property type="term" value="P:protein localization to chromosome, telomeric region"/>
    <property type="evidence" value="ECO:0007669"/>
    <property type="project" value="TreeGrafter"/>
</dbReference>
<evidence type="ECO:0000256" key="6">
    <source>
        <dbReference type="SAM" id="MobiDB-lite"/>
    </source>
</evidence>
<feature type="compositionally biased region" description="Polar residues" evidence="6">
    <location>
        <begin position="473"/>
        <end position="482"/>
    </location>
</feature>
<accession>A0A3B3QB96</accession>
<dbReference type="GO" id="GO:0016233">
    <property type="term" value="P:telomere capping"/>
    <property type="evidence" value="ECO:0007669"/>
    <property type="project" value="InterPro"/>
</dbReference>
<dbReference type="Ensembl" id="ENSPKIT00000026856.1">
    <property type="protein sequence ID" value="ENSPKIP00000002900.1"/>
    <property type="gene ID" value="ENSPKIG00000020614.1"/>
</dbReference>
<dbReference type="AlphaFoldDB" id="A0A3B3QB96"/>
<keyword evidence="9" id="KW-1185">Reference proteome</keyword>
<dbReference type="STRING" id="1676925.ENSPKIP00000002900"/>
<evidence type="ECO:0000313" key="8">
    <source>
        <dbReference type="Ensembl" id="ENSPKIP00000002900.1"/>
    </source>
</evidence>
<proteinExistence type="predicted"/>
<dbReference type="GeneID" id="111859367"/>
<feature type="compositionally biased region" description="Basic residues" evidence="6">
    <location>
        <begin position="412"/>
        <end position="423"/>
    </location>
</feature>
<dbReference type="OrthoDB" id="8933114at2759"/>
<feature type="compositionally biased region" description="Polar residues" evidence="6">
    <location>
        <begin position="378"/>
        <end position="401"/>
    </location>
</feature>
<keyword evidence="4" id="KW-0779">Telomere</keyword>
<keyword evidence="5" id="KW-0539">Nucleus</keyword>
<dbReference type="RefSeq" id="XP_023697718.1">
    <property type="nucleotide sequence ID" value="XM_023841950.2"/>
</dbReference>
<evidence type="ECO:0000259" key="7">
    <source>
        <dbReference type="Pfam" id="PF10341"/>
    </source>
</evidence>
<sequence length="545" mass="60824">MRKDHIEPWIEDLIQSYNIKERQDRMKAHILGLGKLPDPQEKLTEDPVALLFLSDGLVQIPGILTRTAWEKLQELEERESLQSITKSTVFLCKYNLEFQLEPEDSKCQFFLTIHEMATMAPGPVKCHIPSCTTLSSVRQKIYETWRSLQNDGSVLTTCTQSAFCLSELVLEWQDNRTTSLLKDLSACLLKPSRYHPPSPQPSTSRQSCPPALLSRYLTTGWDTDRVRYKGDPPFTVPISQLNLPAEQRLQLPHESAEVSREEDAILQDVEDVNSSLIQDSEPANPWDMFDSAGADTSSLLCDQESPSGSITLDGICPAAMSTQALTSHSHELFVPAACDEEAPESETRGNPPAPNPPLTLNSEVSVRSEDRSLPPYQRPSTTFTTPPCSDGPHSSSFFSTKNTRDEEEEHIKRKLGRARKRTHSLLPMTEKGPSEEDEEEPQSGNTGLTKIRSPPSWLLETQEGQGGPGLGQNACSQSTTTAKVGPFPGPQRKLLTVHSDGAPFSYKYQPTVRVLEALRICRVPDKFLQWSVWYLAHSDRREGTG</sequence>
<dbReference type="GO" id="GO:0007004">
    <property type="term" value="P:telomere maintenance via telomerase"/>
    <property type="evidence" value="ECO:0007669"/>
    <property type="project" value="InterPro"/>
</dbReference>
<dbReference type="PANTHER" id="PTHR14487:SF3">
    <property type="entry name" value="ADRENOCORTICAL DYSPLASIA PROTEIN HOMOLOG"/>
    <property type="match status" value="1"/>
</dbReference>
<dbReference type="InterPro" id="IPR019437">
    <property type="entry name" value="TPP1/Est3"/>
</dbReference>
<dbReference type="GO" id="GO:0032211">
    <property type="term" value="P:negative regulation of telomere maintenance via telomerase"/>
    <property type="evidence" value="ECO:0007669"/>
    <property type="project" value="TreeGrafter"/>
</dbReference>
<dbReference type="Pfam" id="PF10341">
    <property type="entry name" value="TPP1"/>
    <property type="match status" value="1"/>
</dbReference>
<dbReference type="Proteomes" id="UP000261540">
    <property type="component" value="Unplaced"/>
</dbReference>
<feature type="region of interest" description="Disordered" evidence="6">
    <location>
        <begin position="340"/>
        <end position="488"/>
    </location>
</feature>
<dbReference type="KEGG" id="pki:111859367"/>
<keyword evidence="3" id="KW-0158">Chromosome</keyword>
<evidence type="ECO:0000313" key="9">
    <source>
        <dbReference type="Proteomes" id="UP000261540"/>
    </source>
</evidence>
<evidence type="ECO:0000256" key="4">
    <source>
        <dbReference type="ARBA" id="ARBA00022895"/>
    </source>
</evidence>
<evidence type="ECO:0000256" key="1">
    <source>
        <dbReference type="ARBA" id="ARBA00004123"/>
    </source>
</evidence>
<comment type="subcellular location">
    <subcellularLocation>
        <location evidence="2">Chromosome</location>
        <location evidence="2">Telomere</location>
    </subcellularLocation>
    <subcellularLocation>
        <location evidence="1">Nucleus</location>
    </subcellularLocation>
</comment>
<dbReference type="GO" id="GO:0042162">
    <property type="term" value="F:telomeric DNA binding"/>
    <property type="evidence" value="ECO:0007669"/>
    <property type="project" value="InterPro"/>
</dbReference>
<protein>
    <submittedName>
        <fullName evidence="8">Uncharacterized LOC111859367</fullName>
    </submittedName>
</protein>
<dbReference type="RefSeq" id="XP_023697719.1">
    <property type="nucleotide sequence ID" value="XM_023841951.2"/>
</dbReference>
<feature type="domain" description="Shelterin complex subunit TPP1/Est3" evidence="7">
    <location>
        <begin position="7"/>
        <end position="147"/>
    </location>
</feature>
<dbReference type="PANTHER" id="PTHR14487">
    <property type="entry name" value="ADRENOCORTICAL DYSPLASIA PROTEIN ACD"/>
    <property type="match status" value="1"/>
</dbReference>
<evidence type="ECO:0000256" key="5">
    <source>
        <dbReference type="ARBA" id="ARBA00023242"/>
    </source>
</evidence>
<dbReference type="GO" id="GO:0005697">
    <property type="term" value="C:telomerase holoenzyme complex"/>
    <property type="evidence" value="ECO:0007669"/>
    <property type="project" value="InterPro"/>
</dbReference>
<dbReference type="InterPro" id="IPR028631">
    <property type="entry name" value="ACD"/>
</dbReference>
<dbReference type="Gene3D" id="2.40.50.960">
    <property type="match status" value="1"/>
</dbReference>
<evidence type="ECO:0000256" key="2">
    <source>
        <dbReference type="ARBA" id="ARBA00004574"/>
    </source>
</evidence>
<organism evidence="8 9">
    <name type="scientific">Paramormyrops kingsleyae</name>
    <dbReference type="NCBI Taxonomy" id="1676925"/>
    <lineage>
        <taxon>Eukaryota</taxon>
        <taxon>Metazoa</taxon>
        <taxon>Chordata</taxon>
        <taxon>Craniata</taxon>
        <taxon>Vertebrata</taxon>
        <taxon>Euteleostomi</taxon>
        <taxon>Actinopterygii</taxon>
        <taxon>Neopterygii</taxon>
        <taxon>Teleostei</taxon>
        <taxon>Osteoglossocephala</taxon>
        <taxon>Osteoglossomorpha</taxon>
        <taxon>Osteoglossiformes</taxon>
        <taxon>Mormyridae</taxon>
        <taxon>Paramormyrops</taxon>
    </lineage>
</organism>